<dbReference type="AlphaFoldDB" id="A0A561DNR7"/>
<dbReference type="RefSeq" id="WP_186446406.1">
    <property type="nucleotide sequence ID" value="NZ_VIVN01000003.1"/>
</dbReference>
<dbReference type="EMBL" id="VIVN01000003">
    <property type="protein sequence ID" value="TWE05011.1"/>
    <property type="molecule type" value="Genomic_DNA"/>
</dbReference>
<reference evidence="2 3" key="1">
    <citation type="submission" date="2019-06" db="EMBL/GenBank/DDBJ databases">
        <title>Sorghum-associated microbial communities from plants grown in Nebraska, USA.</title>
        <authorList>
            <person name="Schachtman D."/>
        </authorList>
    </citation>
    <scope>NUCLEOTIDE SEQUENCE [LARGE SCALE GENOMIC DNA]</scope>
    <source>
        <strain evidence="2 3">2482</strain>
    </source>
</reference>
<proteinExistence type="predicted"/>
<gene>
    <name evidence="2" type="ORF">FB550_103186</name>
</gene>
<organism evidence="2 3">
    <name type="scientific">Neobacillus bataviensis</name>
    <dbReference type="NCBI Taxonomy" id="220685"/>
    <lineage>
        <taxon>Bacteria</taxon>
        <taxon>Bacillati</taxon>
        <taxon>Bacillota</taxon>
        <taxon>Bacilli</taxon>
        <taxon>Bacillales</taxon>
        <taxon>Bacillaceae</taxon>
        <taxon>Neobacillus</taxon>
    </lineage>
</organism>
<comment type="caution">
    <text evidence="2">The sequence shown here is derived from an EMBL/GenBank/DDBJ whole genome shotgun (WGS) entry which is preliminary data.</text>
</comment>
<keyword evidence="3" id="KW-1185">Reference proteome</keyword>
<evidence type="ECO:0000313" key="2">
    <source>
        <dbReference type="EMBL" id="TWE05011.1"/>
    </source>
</evidence>
<dbReference type="Proteomes" id="UP000319671">
    <property type="component" value="Unassembled WGS sequence"/>
</dbReference>
<protein>
    <submittedName>
        <fullName evidence="2">Uncharacterized protein</fullName>
    </submittedName>
</protein>
<name>A0A561DNR7_9BACI</name>
<evidence type="ECO:0000313" key="3">
    <source>
        <dbReference type="Proteomes" id="UP000319671"/>
    </source>
</evidence>
<feature type="region of interest" description="Disordered" evidence="1">
    <location>
        <begin position="30"/>
        <end position="51"/>
    </location>
</feature>
<evidence type="ECO:0000256" key="1">
    <source>
        <dbReference type="SAM" id="MobiDB-lite"/>
    </source>
</evidence>
<sequence>MKNENNGGGNQMKYSIWNTRTEENINITKEKITDALEHSPMESKSTEEQHD</sequence>
<accession>A0A561DNR7</accession>